<reference evidence="7 9" key="1">
    <citation type="submission" date="2015-09" db="EMBL/GenBank/DDBJ databases">
        <authorList>
            <consortium name="Swine Surveillance"/>
        </authorList>
    </citation>
    <scope>NUCLEOTIDE SEQUENCE [LARGE SCALE GENOMIC DNA]</scope>
    <source>
        <strain evidence="7 9">5120</strain>
    </source>
</reference>
<dbReference type="Proteomes" id="UP000051086">
    <property type="component" value="Unassembled WGS sequence"/>
</dbReference>
<dbReference type="InterPro" id="IPR001633">
    <property type="entry name" value="EAL_dom"/>
</dbReference>
<evidence type="ECO:0000259" key="4">
    <source>
        <dbReference type="PROSITE" id="PS50883"/>
    </source>
</evidence>
<dbReference type="Gene3D" id="3.30.450.20">
    <property type="entry name" value="PAS domain"/>
    <property type="match status" value="1"/>
</dbReference>
<feature type="domain" description="PAC" evidence="3">
    <location>
        <begin position="356"/>
        <end position="410"/>
    </location>
</feature>
<dbReference type="InterPro" id="IPR043128">
    <property type="entry name" value="Rev_trsase/Diguanyl_cyclase"/>
</dbReference>
<dbReference type="Pfam" id="PF00990">
    <property type="entry name" value="GGDEF"/>
    <property type="match status" value="1"/>
</dbReference>
<dbReference type="CDD" id="cd01949">
    <property type="entry name" value="GGDEF"/>
    <property type="match status" value="1"/>
</dbReference>
<dbReference type="CDD" id="cd00130">
    <property type="entry name" value="PAS"/>
    <property type="match status" value="1"/>
</dbReference>
<keyword evidence="1" id="KW-0472">Membrane</keyword>
<dbReference type="InterPro" id="IPR035919">
    <property type="entry name" value="EAL_sf"/>
</dbReference>
<evidence type="ECO:0000259" key="5">
    <source>
        <dbReference type="PROSITE" id="PS50887"/>
    </source>
</evidence>
<protein>
    <submittedName>
        <fullName evidence="7">Oxygen sensor protein DosP</fullName>
        <ecNumber evidence="7">3.1.4.52</ecNumber>
    </submittedName>
</protein>
<dbReference type="EMBL" id="CYSB01000035">
    <property type="protein sequence ID" value="CUH68583.1"/>
    <property type="molecule type" value="Genomic_DNA"/>
</dbReference>
<feature type="domain" description="EAL" evidence="4">
    <location>
        <begin position="588"/>
        <end position="839"/>
    </location>
</feature>
<dbReference type="RefSeq" id="WP_058245261.1">
    <property type="nucleotide sequence ID" value="NZ_CYSB01000035.1"/>
</dbReference>
<dbReference type="PANTHER" id="PTHR44757:SF2">
    <property type="entry name" value="BIOFILM ARCHITECTURE MAINTENANCE PROTEIN MBAA"/>
    <property type="match status" value="1"/>
</dbReference>
<name>A0A0P1G8V7_9RHOB</name>
<evidence type="ECO:0000313" key="7">
    <source>
        <dbReference type="EMBL" id="CUH74135.1"/>
    </source>
</evidence>
<dbReference type="PROSITE" id="PS50883">
    <property type="entry name" value="EAL"/>
    <property type="match status" value="1"/>
</dbReference>
<dbReference type="InterPro" id="IPR000160">
    <property type="entry name" value="GGDEF_dom"/>
</dbReference>
<dbReference type="SUPFAM" id="SSF55785">
    <property type="entry name" value="PYP-like sensor domain (PAS domain)"/>
    <property type="match status" value="1"/>
</dbReference>
<evidence type="ECO:0000259" key="3">
    <source>
        <dbReference type="PROSITE" id="PS50113"/>
    </source>
</evidence>
<keyword evidence="7" id="KW-0378">Hydrolase</keyword>
<dbReference type="FunFam" id="3.30.70.270:FF:000001">
    <property type="entry name" value="Diguanylate cyclase domain protein"/>
    <property type="match status" value="1"/>
</dbReference>
<evidence type="ECO:0000259" key="2">
    <source>
        <dbReference type="PROSITE" id="PS50112"/>
    </source>
</evidence>
<gene>
    <name evidence="7" type="primary">dosP_2</name>
    <name evidence="6" type="ORF">TL5118_02679</name>
    <name evidence="7" type="ORF">TL5120_03953</name>
</gene>
<dbReference type="PROSITE" id="PS50112">
    <property type="entry name" value="PAS"/>
    <property type="match status" value="1"/>
</dbReference>
<dbReference type="SMART" id="SM00091">
    <property type="entry name" value="PAS"/>
    <property type="match status" value="1"/>
</dbReference>
<dbReference type="InterPro" id="IPR001610">
    <property type="entry name" value="PAC"/>
</dbReference>
<dbReference type="GO" id="GO:0071111">
    <property type="term" value="F:cyclic-guanylate-specific phosphodiesterase activity"/>
    <property type="evidence" value="ECO:0007669"/>
    <property type="project" value="UniProtKB-EC"/>
</dbReference>
<dbReference type="Pfam" id="PF13426">
    <property type="entry name" value="PAS_9"/>
    <property type="match status" value="1"/>
</dbReference>
<evidence type="ECO:0000313" key="6">
    <source>
        <dbReference type="EMBL" id="CUH68583.1"/>
    </source>
</evidence>
<evidence type="ECO:0000256" key="1">
    <source>
        <dbReference type="SAM" id="Phobius"/>
    </source>
</evidence>
<dbReference type="Pfam" id="PF00563">
    <property type="entry name" value="EAL"/>
    <property type="match status" value="1"/>
</dbReference>
<dbReference type="AlphaFoldDB" id="A0A0P1G8V7"/>
<dbReference type="Proteomes" id="UP000051887">
    <property type="component" value="Unassembled WGS sequence"/>
</dbReference>
<dbReference type="CDD" id="cd01948">
    <property type="entry name" value="EAL"/>
    <property type="match status" value="1"/>
</dbReference>
<dbReference type="InterPro" id="IPR000014">
    <property type="entry name" value="PAS"/>
</dbReference>
<dbReference type="Gene3D" id="3.30.70.270">
    <property type="match status" value="1"/>
</dbReference>
<feature type="transmembrane region" description="Helical" evidence="1">
    <location>
        <begin position="7"/>
        <end position="28"/>
    </location>
</feature>
<dbReference type="InterPro" id="IPR029787">
    <property type="entry name" value="Nucleotide_cyclase"/>
</dbReference>
<dbReference type="PANTHER" id="PTHR44757">
    <property type="entry name" value="DIGUANYLATE CYCLASE DGCP"/>
    <property type="match status" value="1"/>
</dbReference>
<reference evidence="6 8" key="2">
    <citation type="submission" date="2015-09" db="EMBL/GenBank/DDBJ databases">
        <authorList>
            <person name="Rodrigo-Torres L."/>
            <person name="Arahal D.R."/>
        </authorList>
    </citation>
    <scope>NUCLEOTIDE SEQUENCE [LARGE SCALE GENOMIC DNA]</scope>
    <source>
        <strain evidence="6 8">CECT 5118</strain>
    </source>
</reference>
<dbReference type="InterPro" id="IPR052155">
    <property type="entry name" value="Biofilm_reg_signaling"/>
</dbReference>
<dbReference type="InterPro" id="IPR035965">
    <property type="entry name" value="PAS-like_dom_sf"/>
</dbReference>
<dbReference type="PROSITE" id="PS50113">
    <property type="entry name" value="PAC"/>
    <property type="match status" value="1"/>
</dbReference>
<feature type="domain" description="GGDEF" evidence="5">
    <location>
        <begin position="446"/>
        <end position="579"/>
    </location>
</feature>
<dbReference type="SMART" id="SM00086">
    <property type="entry name" value="PAC"/>
    <property type="match status" value="1"/>
</dbReference>
<dbReference type="SMART" id="SM00052">
    <property type="entry name" value="EAL"/>
    <property type="match status" value="1"/>
</dbReference>
<feature type="domain" description="PAS" evidence="2">
    <location>
        <begin position="284"/>
        <end position="355"/>
    </location>
</feature>
<sequence>MSVSHRFWFLVGMVLCATILCSAGAIWFTSTPFLEANQAKVIQDQAEKEARAFDNELAQYQQLLQFVAAQENVVSVVIGYVENADVVSNYFETLPRPDGLISVTLLDALQEVTAHATLQGAPKEAVKSPEWIAAFEETIKAENRYAPAVVKLIQDTQAPYLLMAVPVFNRGFAEGVLVAEVDIDFDAVFTANNVTRRSFVAAADPGFVAEQEALGHWVESVAHDQLSLVSIPDVEATASAGRMLLFNVMTAISATLLVSFSIFAWLGRATIVMPHKALEQQKEHLSELAAVAENANDAILVTDLEQRIIWGNPSFEALSGYKISEVRGRKPSNFLQGADTDPGTRAALSHAVRARTAIKAEILNYAKSGTPYWIALSITPLAREDGQIYGFMAISHDVTMERQQRDDLAAANKATEHLARHDPLTGLPNRRVLNEELEKRAKGEVPHATLLRIDLDHFKNINDTMGHDAGDYVLTIIAKILTENSRKTDIAARVGGDEFIVLMSAGATSDQAVKLGRRILEKINEPHSYEGKPLRIGASFGVASTLDGLIPLEELISSADAALYKSKESGRNQVVHYGSSLHDAVCFNREISILMQRALTEEQFEPYFQPQICAQSGEICGFEALARWHSPELGVVMPDVFLPVAAQMSCIEEIDECIFRKGMKVARDMQRRNLRFPKVSFNVTAARIRTLANDIELREVPANGPKVAFEILESVFLEDQTDLFREALNKIRDRGYLIEIDDFGSGHASIVGLMQIKPDFMKIDRRLVMPILKSKQSANLLSSIMEMGKTIDVKIVAEGVETEDHALILRHLGCDVLQGFHFSKPLPHAELVKFVEGYDPRRFFPSRQWTKRA</sequence>
<keyword evidence="1" id="KW-1133">Transmembrane helix</keyword>
<dbReference type="SUPFAM" id="SSF55073">
    <property type="entry name" value="Nucleotide cyclase"/>
    <property type="match status" value="1"/>
</dbReference>
<dbReference type="SMART" id="SM00267">
    <property type="entry name" value="GGDEF"/>
    <property type="match status" value="1"/>
</dbReference>
<dbReference type="EC" id="3.1.4.52" evidence="7"/>
<accession>A0A0P1G8V7</accession>
<dbReference type="NCBIfam" id="TIGR00254">
    <property type="entry name" value="GGDEF"/>
    <property type="match status" value="1"/>
</dbReference>
<proteinExistence type="predicted"/>
<organism evidence="7 9">
    <name type="scientific">Thalassovita autumnalis</name>
    <dbReference type="NCBI Taxonomy" id="2072972"/>
    <lineage>
        <taxon>Bacteria</taxon>
        <taxon>Pseudomonadati</taxon>
        <taxon>Pseudomonadota</taxon>
        <taxon>Alphaproteobacteria</taxon>
        <taxon>Rhodobacterales</taxon>
        <taxon>Roseobacteraceae</taxon>
        <taxon>Thalassovita</taxon>
    </lineage>
</organism>
<dbReference type="InterPro" id="IPR000700">
    <property type="entry name" value="PAS-assoc_C"/>
</dbReference>
<dbReference type="NCBIfam" id="TIGR00229">
    <property type="entry name" value="sensory_box"/>
    <property type="match status" value="1"/>
</dbReference>
<evidence type="ECO:0000313" key="9">
    <source>
        <dbReference type="Proteomes" id="UP000051887"/>
    </source>
</evidence>
<evidence type="ECO:0000313" key="8">
    <source>
        <dbReference type="Proteomes" id="UP000051086"/>
    </source>
</evidence>
<dbReference type="PROSITE" id="PS50887">
    <property type="entry name" value="GGDEF"/>
    <property type="match status" value="1"/>
</dbReference>
<dbReference type="SUPFAM" id="SSF141868">
    <property type="entry name" value="EAL domain-like"/>
    <property type="match status" value="1"/>
</dbReference>
<dbReference type="Gene3D" id="3.20.20.450">
    <property type="entry name" value="EAL domain"/>
    <property type="match status" value="1"/>
</dbReference>
<keyword evidence="1" id="KW-0812">Transmembrane</keyword>
<dbReference type="OrthoDB" id="9814202at2"/>
<dbReference type="EMBL" id="CYSC01000044">
    <property type="protein sequence ID" value="CUH74135.1"/>
    <property type="molecule type" value="Genomic_DNA"/>
</dbReference>
<keyword evidence="8" id="KW-1185">Reference proteome</keyword>